<reference evidence="5" key="1">
    <citation type="submission" date="2022-11" db="EMBL/GenBank/DDBJ databases">
        <title>Centuries of genome instability and evolution in soft-shell clam transmissible cancer (bioRxiv).</title>
        <authorList>
            <person name="Hart S.F.M."/>
            <person name="Yonemitsu M.A."/>
            <person name="Giersch R.M."/>
            <person name="Beal B.F."/>
            <person name="Arriagada G."/>
            <person name="Davis B.W."/>
            <person name="Ostrander E.A."/>
            <person name="Goff S.P."/>
            <person name="Metzger M.J."/>
        </authorList>
    </citation>
    <scope>NUCLEOTIDE SEQUENCE</scope>
    <source>
        <strain evidence="5">MELC-2E11</strain>
        <tissue evidence="5">Siphon/mantle</tissue>
    </source>
</reference>
<evidence type="ECO:0000313" key="6">
    <source>
        <dbReference type="Proteomes" id="UP001164746"/>
    </source>
</evidence>
<name>A0ABY7DSJ2_MYAAR</name>
<dbReference type="Proteomes" id="UP001164746">
    <property type="component" value="Chromosome 3"/>
</dbReference>
<gene>
    <name evidence="5" type="ORF">MAR_024747</name>
</gene>
<evidence type="ECO:0000256" key="1">
    <source>
        <dbReference type="ARBA" id="ARBA00005964"/>
    </source>
</evidence>
<dbReference type="InterPro" id="IPR019819">
    <property type="entry name" value="Carboxylesterase_B_CS"/>
</dbReference>
<feature type="signal peptide" evidence="3">
    <location>
        <begin position="1"/>
        <end position="18"/>
    </location>
</feature>
<proteinExistence type="inferred from homology"/>
<evidence type="ECO:0000259" key="4">
    <source>
        <dbReference type="Pfam" id="PF00135"/>
    </source>
</evidence>
<dbReference type="PANTHER" id="PTHR43903">
    <property type="entry name" value="NEUROLIGIN"/>
    <property type="match status" value="1"/>
</dbReference>
<evidence type="ECO:0000313" key="5">
    <source>
        <dbReference type="EMBL" id="WAR00375.1"/>
    </source>
</evidence>
<organism evidence="5 6">
    <name type="scientific">Mya arenaria</name>
    <name type="common">Soft-shell clam</name>
    <dbReference type="NCBI Taxonomy" id="6604"/>
    <lineage>
        <taxon>Eukaryota</taxon>
        <taxon>Metazoa</taxon>
        <taxon>Spiralia</taxon>
        <taxon>Lophotrochozoa</taxon>
        <taxon>Mollusca</taxon>
        <taxon>Bivalvia</taxon>
        <taxon>Autobranchia</taxon>
        <taxon>Heteroconchia</taxon>
        <taxon>Euheterodonta</taxon>
        <taxon>Imparidentia</taxon>
        <taxon>Neoheterodontei</taxon>
        <taxon>Myida</taxon>
        <taxon>Myoidea</taxon>
        <taxon>Myidae</taxon>
        <taxon>Mya</taxon>
    </lineage>
</organism>
<dbReference type="InterPro" id="IPR051093">
    <property type="entry name" value="Neuroligin/BSAL"/>
</dbReference>
<dbReference type="Gene3D" id="3.40.50.1820">
    <property type="entry name" value="alpha/beta hydrolase"/>
    <property type="match status" value="1"/>
</dbReference>
<protein>
    <submittedName>
        <fullName evidence="5">NLGNX-like protein</fullName>
    </submittedName>
</protein>
<feature type="chain" id="PRO_5047430416" evidence="3">
    <location>
        <begin position="19"/>
        <end position="522"/>
    </location>
</feature>
<accession>A0ABY7DSJ2</accession>
<evidence type="ECO:0000256" key="3">
    <source>
        <dbReference type="SAM" id="SignalP"/>
    </source>
</evidence>
<dbReference type="EMBL" id="CP111014">
    <property type="protein sequence ID" value="WAR00375.1"/>
    <property type="molecule type" value="Genomic_DNA"/>
</dbReference>
<feature type="domain" description="Carboxylesterase type B" evidence="4">
    <location>
        <begin position="27"/>
        <end position="522"/>
    </location>
</feature>
<comment type="similarity">
    <text evidence="1">Belongs to the type-B carboxylesterase/lipase family.</text>
</comment>
<evidence type="ECO:0000256" key="2">
    <source>
        <dbReference type="ARBA" id="ARBA00022729"/>
    </source>
</evidence>
<dbReference type="InterPro" id="IPR029058">
    <property type="entry name" value="AB_hydrolase_fold"/>
</dbReference>
<dbReference type="InterPro" id="IPR002018">
    <property type="entry name" value="CarbesteraseB"/>
</dbReference>
<sequence>MFFECAVVLTVLLKYANGIHSGARQVLVETSLGTIAGLEYDSKFFGISRTMRSFKGIPYAEPPVGELRFRKPVPKSLFEGTFEATRHGPACLQVDLGIQPPTGIRYSEDCLFLNIYTPRVGVKERLPIMIWFHGGGFVAGSSNMYIGDHLAAFGQVVVVTVNFRLTVFGFLSTVDDSSRGNYGLWDQHLAIKWIHDNAAAFNGDASRVTLFGESAGGAAVMFQGMFPGNERLVHRAILQSGTALAFWAVEREPLHKAKRLGSYLNCTSEITSKLAECLRSVDAEQLISIVRDVDGEFFTFPNPFIPSVDNKFIDWEIDAIESSVQTGACKYTKNSSRFSSLDVMVGMTADEGSLALGQLFGVADVENFTPNRKEFKNVHIPIALFQRFYKKYRNSDLINELVAHEYTDAFVTERSSGYRNTFLALHSDSIMLDPLYRTLELHACPQGRKSYMYVLADELEDRPFFQVDWFRGAGHGDELPLLFGFSNPTGVGERHQYHADKDWKVRLSQYIMTMWTNFAQTG</sequence>
<dbReference type="Pfam" id="PF00135">
    <property type="entry name" value="COesterase"/>
    <property type="match status" value="1"/>
</dbReference>
<dbReference type="PROSITE" id="PS00941">
    <property type="entry name" value="CARBOXYLESTERASE_B_2"/>
    <property type="match status" value="1"/>
</dbReference>
<keyword evidence="6" id="KW-1185">Reference proteome</keyword>
<dbReference type="SUPFAM" id="SSF53474">
    <property type="entry name" value="alpha/beta-Hydrolases"/>
    <property type="match status" value="1"/>
</dbReference>
<keyword evidence="2 3" id="KW-0732">Signal</keyword>